<evidence type="ECO:0000313" key="2">
    <source>
        <dbReference type="Proteomes" id="UP001596958"/>
    </source>
</evidence>
<name>A0ABW2YXQ8_9SPHI</name>
<protein>
    <recommendedName>
        <fullName evidence="3">DUF4365 domain-containing protein</fullName>
    </recommendedName>
</protein>
<dbReference type="RefSeq" id="WP_377097626.1">
    <property type="nucleotide sequence ID" value="NZ_JBHTHU010000002.1"/>
</dbReference>
<accession>A0ABW2YXQ8</accession>
<proteinExistence type="predicted"/>
<reference evidence="2" key="1">
    <citation type="journal article" date="2019" name="Int. J. Syst. Evol. Microbiol.">
        <title>The Global Catalogue of Microorganisms (GCM) 10K type strain sequencing project: providing services to taxonomists for standard genome sequencing and annotation.</title>
        <authorList>
            <consortium name="The Broad Institute Genomics Platform"/>
            <consortium name="The Broad Institute Genome Sequencing Center for Infectious Disease"/>
            <person name="Wu L."/>
            <person name="Ma J."/>
        </authorList>
    </citation>
    <scope>NUCLEOTIDE SEQUENCE [LARGE SCALE GENOMIC DNA]</scope>
    <source>
        <strain evidence="2">CCUG 63418</strain>
    </source>
</reference>
<evidence type="ECO:0000313" key="1">
    <source>
        <dbReference type="EMBL" id="MFD0749345.1"/>
    </source>
</evidence>
<organism evidence="1 2">
    <name type="scientific">Mucilaginibacter calamicampi</name>
    <dbReference type="NCBI Taxonomy" id="1302352"/>
    <lineage>
        <taxon>Bacteria</taxon>
        <taxon>Pseudomonadati</taxon>
        <taxon>Bacteroidota</taxon>
        <taxon>Sphingobacteriia</taxon>
        <taxon>Sphingobacteriales</taxon>
        <taxon>Sphingobacteriaceae</taxon>
        <taxon>Mucilaginibacter</taxon>
    </lineage>
</organism>
<gene>
    <name evidence="1" type="ORF">ACFQZS_04270</name>
</gene>
<keyword evidence="2" id="KW-1185">Reference proteome</keyword>
<comment type="caution">
    <text evidence="1">The sequence shown here is derived from an EMBL/GenBank/DDBJ whole genome shotgun (WGS) entry which is preliminary data.</text>
</comment>
<dbReference type="Proteomes" id="UP001596958">
    <property type="component" value="Unassembled WGS sequence"/>
</dbReference>
<sequence length="204" mass="23909">MDNLHFDDSGLNNATIDNFKAIYSTVKNRFNLQFTGHINFHLEDFEAFRNCLEINQRASCVIKHERSDSYLLFIETKHTGKGHHAEEHYLYHTWALAYLKKDFGRIVIRPETLRDKIIELIHPLELDFDDDKAFSDTFYVIVSDVQKAKDCMDRKFRNAVMDIRDNDFIIEIVNHTLIIGSHHPMQPEKAFEIADFVNQLAGFC</sequence>
<dbReference type="EMBL" id="JBHTHU010000002">
    <property type="protein sequence ID" value="MFD0749345.1"/>
    <property type="molecule type" value="Genomic_DNA"/>
</dbReference>
<evidence type="ECO:0008006" key="3">
    <source>
        <dbReference type="Google" id="ProtNLM"/>
    </source>
</evidence>